<evidence type="ECO:0000313" key="4">
    <source>
        <dbReference type="Proteomes" id="UP000028045"/>
    </source>
</evidence>
<evidence type="ECO:0000313" key="3">
    <source>
        <dbReference type="EMBL" id="KEY70592.1"/>
    </source>
</evidence>
<dbReference type="EMBL" id="KL648431">
    <property type="protein sequence ID" value="KEY70592.1"/>
    <property type="molecule type" value="Genomic_DNA"/>
</dbReference>
<proteinExistence type="predicted"/>
<evidence type="ECO:0000259" key="2">
    <source>
        <dbReference type="PROSITE" id="PS00036"/>
    </source>
</evidence>
<accession>A0A084AZ63</accession>
<dbReference type="CDD" id="cd14686">
    <property type="entry name" value="bZIP"/>
    <property type="match status" value="1"/>
</dbReference>
<feature type="compositionally biased region" description="Low complexity" evidence="1">
    <location>
        <begin position="205"/>
        <end position="216"/>
    </location>
</feature>
<dbReference type="PANTHER" id="PTHR38116">
    <property type="entry name" value="CHROMOSOME 7, WHOLE GENOME SHOTGUN SEQUENCE"/>
    <property type="match status" value="1"/>
</dbReference>
<feature type="compositionally biased region" description="Basic and acidic residues" evidence="1">
    <location>
        <begin position="16"/>
        <end position="25"/>
    </location>
</feature>
<dbReference type="Pfam" id="PF11905">
    <property type="entry name" value="DUF3425"/>
    <property type="match status" value="1"/>
</dbReference>
<keyword evidence="4" id="KW-1185">Reference proteome</keyword>
<dbReference type="OrthoDB" id="2245989at2759"/>
<organism evidence="3 4">
    <name type="scientific">Stachybotrys chartarum (strain CBS 109288 / IBT 7711)</name>
    <name type="common">Toxic black mold</name>
    <name type="synonym">Stilbospora chartarum</name>
    <dbReference type="NCBI Taxonomy" id="1280523"/>
    <lineage>
        <taxon>Eukaryota</taxon>
        <taxon>Fungi</taxon>
        <taxon>Dikarya</taxon>
        <taxon>Ascomycota</taxon>
        <taxon>Pezizomycotina</taxon>
        <taxon>Sordariomycetes</taxon>
        <taxon>Hypocreomycetidae</taxon>
        <taxon>Hypocreales</taxon>
        <taxon>Stachybotryaceae</taxon>
        <taxon>Stachybotrys</taxon>
    </lineage>
</organism>
<feature type="domain" description="BZIP" evidence="2">
    <location>
        <begin position="21"/>
        <end position="35"/>
    </location>
</feature>
<dbReference type="PROSITE" id="PS00036">
    <property type="entry name" value="BZIP_BASIC"/>
    <property type="match status" value="1"/>
</dbReference>
<name>A0A084AZ63_STACB</name>
<sequence length="444" mass="49258">MSAINKASGKPAPPKRNSEARKEQNRLSSRNYRQKRKQKLALLDSLLDVSEPAPSTQSTAADRIAGAPPVSLPVRQPSAAPEDSSLTRDGWSTDLVPAELPSAWASSSHYPPVPPVADVQLGLDAIAAWDSLGSLELPPSSFSCHESPLPLVETGNINTVNLGGDRQRSKTQGIDPLFVALGSIQNLSVKQKRDLLRHLQKQVLDSSPEDSSSSTSSEDDPADTWLPVRQKKTLSPEANRLQIEARRFAEFVERQTSGKLSPAQLTRVFSAEASFFAAIFANCYALGMADVEPLMDDDGVSIFSLGPDTGYETSQLPFIRSKFSSLTTDLRPIDLQLTFGHHPYIDIFPYRGFREKALKALAHNPPLFDENEMCRDLTSRGGMVCWGSQSNSMGMEAGVPWDVRSWEPQVWFLKKYWFLVGDWEDEMWASARWWHKARGEKMIT</sequence>
<dbReference type="InterPro" id="IPR021833">
    <property type="entry name" value="DUF3425"/>
</dbReference>
<protein>
    <recommendedName>
        <fullName evidence="2">BZIP domain-containing protein</fullName>
    </recommendedName>
</protein>
<reference evidence="3 4" key="1">
    <citation type="journal article" date="2014" name="BMC Genomics">
        <title>Comparative genome sequencing reveals chemotype-specific gene clusters in the toxigenic black mold Stachybotrys.</title>
        <authorList>
            <person name="Semeiks J."/>
            <person name="Borek D."/>
            <person name="Otwinowski Z."/>
            <person name="Grishin N.V."/>
        </authorList>
    </citation>
    <scope>NUCLEOTIDE SEQUENCE [LARGE SCALE GENOMIC DNA]</scope>
    <source>
        <strain evidence="4">CBS 109288 / IBT 7711</strain>
    </source>
</reference>
<dbReference type="GO" id="GO:0003700">
    <property type="term" value="F:DNA-binding transcription factor activity"/>
    <property type="evidence" value="ECO:0007669"/>
    <property type="project" value="InterPro"/>
</dbReference>
<dbReference type="InterPro" id="IPR004827">
    <property type="entry name" value="bZIP"/>
</dbReference>
<dbReference type="Proteomes" id="UP000028045">
    <property type="component" value="Unassembled WGS sequence"/>
</dbReference>
<dbReference type="AlphaFoldDB" id="A0A084AZ63"/>
<feature type="region of interest" description="Disordered" evidence="1">
    <location>
        <begin position="202"/>
        <end position="231"/>
    </location>
</feature>
<feature type="region of interest" description="Disordered" evidence="1">
    <location>
        <begin position="1"/>
        <end position="89"/>
    </location>
</feature>
<evidence type="ECO:0000256" key="1">
    <source>
        <dbReference type="SAM" id="MobiDB-lite"/>
    </source>
</evidence>
<dbReference type="PANTHER" id="PTHR38116:SF5">
    <property type="entry name" value="BZIP DOMAIN-CONTAINING PROTEIN"/>
    <property type="match status" value="1"/>
</dbReference>
<gene>
    <name evidence="3" type="ORF">S7711_02196</name>
</gene>
<dbReference type="HOGENOM" id="CLU_048303_0_0_1"/>